<feature type="domain" description="HTH cro/C1-type" evidence="1">
    <location>
        <begin position="46"/>
        <end position="81"/>
    </location>
</feature>
<accession>A0ABW2JX80</accession>
<evidence type="ECO:0000313" key="3">
    <source>
        <dbReference type="Proteomes" id="UP001596523"/>
    </source>
</evidence>
<dbReference type="SUPFAM" id="SSF47413">
    <property type="entry name" value="lambda repressor-like DNA-binding domains"/>
    <property type="match status" value="2"/>
</dbReference>
<sequence length="235" mass="25749">MRVHQSPADQPSPPFDHLAARRLREALGMAPGHVAYSMRASYGLGHVTPDTVTAWERGQAAPSATELTALAGALWCAPGELLRAATTLREHRLARGLAPEDVARAVGFDHATYLRMEDTGKWRGNERQSAALSEVLGLSARDFTTVTGRDEKLADLLRSAATARWEGYVRPVAKLVPVARDIVEYALDRLHGEYHSRMVSTLSWGSTQSSTGDAGREFLERIVDEFWSLVRSQGA</sequence>
<dbReference type="Pfam" id="PF13560">
    <property type="entry name" value="HTH_31"/>
    <property type="match status" value="1"/>
</dbReference>
<gene>
    <name evidence="2" type="ORF">ACFQVC_38535</name>
</gene>
<reference evidence="3" key="1">
    <citation type="journal article" date="2019" name="Int. J. Syst. Evol. Microbiol.">
        <title>The Global Catalogue of Microorganisms (GCM) 10K type strain sequencing project: providing services to taxonomists for standard genome sequencing and annotation.</title>
        <authorList>
            <consortium name="The Broad Institute Genomics Platform"/>
            <consortium name="The Broad Institute Genome Sequencing Center for Infectious Disease"/>
            <person name="Wu L."/>
            <person name="Ma J."/>
        </authorList>
    </citation>
    <scope>NUCLEOTIDE SEQUENCE [LARGE SCALE GENOMIC DNA]</scope>
    <source>
        <strain evidence="3">SYNS20</strain>
    </source>
</reference>
<dbReference type="Proteomes" id="UP001596523">
    <property type="component" value="Unassembled WGS sequence"/>
</dbReference>
<evidence type="ECO:0000259" key="1">
    <source>
        <dbReference type="PROSITE" id="PS50943"/>
    </source>
</evidence>
<protein>
    <submittedName>
        <fullName evidence="2">Helix-turn-helix domain-containing protein</fullName>
    </submittedName>
</protein>
<name>A0ABW2JX80_9ACTN</name>
<dbReference type="SMART" id="SM00530">
    <property type="entry name" value="HTH_XRE"/>
    <property type="match status" value="2"/>
</dbReference>
<comment type="caution">
    <text evidence="2">The sequence shown here is derived from an EMBL/GenBank/DDBJ whole genome shotgun (WGS) entry which is preliminary data.</text>
</comment>
<keyword evidence="3" id="KW-1185">Reference proteome</keyword>
<dbReference type="EMBL" id="JBHTCF010000028">
    <property type="protein sequence ID" value="MFC7310103.1"/>
    <property type="molecule type" value="Genomic_DNA"/>
</dbReference>
<dbReference type="RefSeq" id="WP_381839969.1">
    <property type="nucleotide sequence ID" value="NZ_JBHTCF010000028.1"/>
</dbReference>
<dbReference type="InterPro" id="IPR001387">
    <property type="entry name" value="Cro/C1-type_HTH"/>
</dbReference>
<dbReference type="InterPro" id="IPR010982">
    <property type="entry name" value="Lambda_DNA-bd_dom_sf"/>
</dbReference>
<dbReference type="PROSITE" id="PS50943">
    <property type="entry name" value="HTH_CROC1"/>
    <property type="match status" value="1"/>
</dbReference>
<dbReference type="CDD" id="cd00093">
    <property type="entry name" value="HTH_XRE"/>
    <property type="match status" value="2"/>
</dbReference>
<evidence type="ECO:0000313" key="2">
    <source>
        <dbReference type="EMBL" id="MFC7310103.1"/>
    </source>
</evidence>
<dbReference type="Gene3D" id="1.10.260.40">
    <property type="entry name" value="lambda repressor-like DNA-binding domains"/>
    <property type="match status" value="1"/>
</dbReference>
<proteinExistence type="predicted"/>
<organism evidence="2 3">
    <name type="scientific">Streptomyces monticola</name>
    <dbReference type="NCBI Taxonomy" id="2666263"/>
    <lineage>
        <taxon>Bacteria</taxon>
        <taxon>Bacillati</taxon>
        <taxon>Actinomycetota</taxon>
        <taxon>Actinomycetes</taxon>
        <taxon>Kitasatosporales</taxon>
        <taxon>Streptomycetaceae</taxon>
        <taxon>Streptomyces</taxon>
    </lineage>
</organism>